<dbReference type="InterPro" id="IPR008972">
    <property type="entry name" value="Cupredoxin"/>
</dbReference>
<evidence type="ECO:0000313" key="5">
    <source>
        <dbReference type="EMBL" id="ASB87430.1"/>
    </source>
</evidence>
<feature type="domain" description="Plastocyanin-like" evidence="4">
    <location>
        <begin position="46"/>
        <end position="82"/>
    </location>
</feature>
<reference evidence="5 6" key="1">
    <citation type="submission" date="2017-06" db="EMBL/GenBank/DDBJ databases">
        <title>Genome sequence of Bacillus sonorensis strain SRCM101395.</title>
        <authorList>
            <person name="Cho S.H."/>
        </authorList>
    </citation>
    <scope>NUCLEOTIDE SEQUENCE [LARGE SCALE GENOMIC DNA]</scope>
    <source>
        <strain evidence="5 6">SRCM101395</strain>
    </source>
</reference>
<proteinExistence type="inferred from homology"/>
<evidence type="ECO:0000259" key="4">
    <source>
        <dbReference type="Pfam" id="PF07732"/>
    </source>
</evidence>
<comment type="similarity">
    <text evidence="1">Belongs to the multicopper oxidase family.</text>
</comment>
<dbReference type="Pfam" id="PF00394">
    <property type="entry name" value="Cu-oxidase"/>
    <property type="match status" value="1"/>
</dbReference>
<evidence type="ECO:0000313" key="6">
    <source>
        <dbReference type="Proteomes" id="UP000196877"/>
    </source>
</evidence>
<dbReference type="PANTHER" id="PTHR48267:SF1">
    <property type="entry name" value="BILIRUBIN OXIDASE"/>
    <property type="match status" value="1"/>
</dbReference>
<evidence type="ECO:0000259" key="2">
    <source>
        <dbReference type="Pfam" id="PF00394"/>
    </source>
</evidence>
<dbReference type="GeneID" id="92851819"/>
<dbReference type="Proteomes" id="UP000196877">
    <property type="component" value="Chromosome"/>
</dbReference>
<dbReference type="EMBL" id="CP021920">
    <property type="protein sequence ID" value="ASB87430.1"/>
    <property type="molecule type" value="Genomic_DNA"/>
</dbReference>
<sequence>MKLEKFVDQLPIPKVIKPHTKSKTNTYYEVTMQEFYQQLHRDLPPTRLYGYNGSYPGPTFEVKKNEKVAVKWMNKLPHHHFLPIDHTIHHDAHEEHQVKTVVHLHGGNTPADSDGYPEAWYTRDFKETGPFFEKEVYEYPNHQDATALWYHDHAMALTRLNVYAGLVGLYFIRDREEQSLNVPKGEYEIPLLIQDKSFQEDGSLFYPRQPDDPSPDLPNPSIVPGFCGDTILVNGKVWPYAEIEPRKYRFRVLNASNTRIYELYFDSGHAFYQIGTDGGLLQRPAKVESLTIAPAERCDLIVDFSNAEGKTVTLKNRIGCGGEDADPETDADIMQFRVSKPLKQKDTSKIPKILRKRPFFQNRNINTIRRLTLGASQDQYGRPVLLLNNTRWHAPVTETPALGSTEIWSIVNAGRAIHPIHLHLVQFFILDHRPFDTERYQENGELIFTGPAAAPPPNERGLKDTVKVPPGSVTRIIATFSPYSGKYVWHCHILEHEDYDMMRPLDVTDFRIQS</sequence>
<organism evidence="5 6">
    <name type="scientific">Bacillus sonorensis</name>
    <dbReference type="NCBI Taxonomy" id="119858"/>
    <lineage>
        <taxon>Bacteria</taxon>
        <taxon>Bacillati</taxon>
        <taxon>Bacillota</taxon>
        <taxon>Bacilli</taxon>
        <taxon>Bacillales</taxon>
        <taxon>Bacillaceae</taxon>
        <taxon>Bacillus</taxon>
    </lineage>
</organism>
<accession>A0ABM6LDT1</accession>
<dbReference type="CDD" id="cd13868">
    <property type="entry name" value="CuRO_2_CotA_like"/>
    <property type="match status" value="1"/>
</dbReference>
<dbReference type="Pfam" id="PF07732">
    <property type="entry name" value="Cu-oxidase_3"/>
    <property type="match status" value="2"/>
</dbReference>
<dbReference type="Gene3D" id="2.60.40.420">
    <property type="entry name" value="Cupredoxins - blue copper proteins"/>
    <property type="match status" value="3"/>
</dbReference>
<feature type="domain" description="Plastocyanin-like" evidence="4">
    <location>
        <begin position="98"/>
        <end position="176"/>
    </location>
</feature>
<name>A0ABM6LDT1_9BACI</name>
<dbReference type="PANTHER" id="PTHR48267">
    <property type="entry name" value="CUPREDOXIN SUPERFAMILY PROTEIN"/>
    <property type="match status" value="1"/>
</dbReference>
<protein>
    <submittedName>
        <fullName evidence="5">Spore coat protein</fullName>
    </submittedName>
</protein>
<evidence type="ECO:0000259" key="3">
    <source>
        <dbReference type="Pfam" id="PF07731"/>
    </source>
</evidence>
<dbReference type="CDD" id="cd13891">
    <property type="entry name" value="CuRO_3_CotA_like"/>
    <property type="match status" value="1"/>
</dbReference>
<dbReference type="InterPro" id="IPR011706">
    <property type="entry name" value="Cu-oxidase_C"/>
</dbReference>
<dbReference type="RefSeq" id="WP_006637314.1">
    <property type="nucleotide sequence ID" value="NZ_BORD01000007.1"/>
</dbReference>
<feature type="domain" description="Plastocyanin-like" evidence="3">
    <location>
        <begin position="383"/>
        <end position="508"/>
    </location>
</feature>
<gene>
    <name evidence="5" type="ORF">S101395_00876</name>
</gene>
<dbReference type="InterPro" id="IPR001117">
    <property type="entry name" value="Cu-oxidase_2nd"/>
</dbReference>
<evidence type="ECO:0000256" key="1">
    <source>
        <dbReference type="ARBA" id="ARBA00010609"/>
    </source>
</evidence>
<keyword evidence="5" id="KW-0167">Capsid protein</keyword>
<dbReference type="InterPro" id="IPR045087">
    <property type="entry name" value="Cu-oxidase_fam"/>
</dbReference>
<keyword evidence="6" id="KW-1185">Reference proteome</keyword>
<dbReference type="SUPFAM" id="SSF49503">
    <property type="entry name" value="Cupredoxins"/>
    <property type="match status" value="3"/>
</dbReference>
<feature type="domain" description="Plastocyanin-like" evidence="2">
    <location>
        <begin position="243"/>
        <end position="308"/>
    </location>
</feature>
<dbReference type="InterPro" id="IPR011707">
    <property type="entry name" value="Cu-oxidase-like_N"/>
</dbReference>
<dbReference type="CDD" id="cd13844">
    <property type="entry name" value="CuRO_1_BOD_CotA_like"/>
    <property type="match status" value="1"/>
</dbReference>
<keyword evidence="5" id="KW-0946">Virion</keyword>
<dbReference type="Pfam" id="PF07731">
    <property type="entry name" value="Cu-oxidase_2"/>
    <property type="match status" value="1"/>
</dbReference>